<keyword evidence="4 7" id="KW-0812">Transmembrane</keyword>
<evidence type="ECO:0000256" key="6">
    <source>
        <dbReference type="ARBA" id="ARBA00023136"/>
    </source>
</evidence>
<keyword evidence="5 7" id="KW-1133">Transmembrane helix</keyword>
<dbReference type="OrthoDB" id="1072135at2"/>
<protein>
    <submittedName>
        <fullName evidence="9">Acyltransferase</fullName>
    </submittedName>
</protein>
<comment type="similarity">
    <text evidence="2">Belongs to the acyltransferase 3 family.</text>
</comment>
<evidence type="ECO:0000259" key="8">
    <source>
        <dbReference type="Pfam" id="PF01757"/>
    </source>
</evidence>
<accession>A0A4U1BH15</accession>
<feature type="transmembrane region" description="Helical" evidence="7">
    <location>
        <begin position="269"/>
        <end position="290"/>
    </location>
</feature>
<dbReference type="GO" id="GO:0009246">
    <property type="term" value="P:enterobacterial common antigen biosynthetic process"/>
    <property type="evidence" value="ECO:0007669"/>
    <property type="project" value="TreeGrafter"/>
</dbReference>
<evidence type="ECO:0000256" key="1">
    <source>
        <dbReference type="ARBA" id="ARBA00004651"/>
    </source>
</evidence>
<dbReference type="Proteomes" id="UP000305674">
    <property type="component" value="Unassembled WGS sequence"/>
</dbReference>
<dbReference type="Pfam" id="PF01757">
    <property type="entry name" value="Acyl_transf_3"/>
    <property type="match status" value="1"/>
</dbReference>
<evidence type="ECO:0000256" key="4">
    <source>
        <dbReference type="ARBA" id="ARBA00022692"/>
    </source>
</evidence>
<dbReference type="RefSeq" id="WP_136851600.1">
    <property type="nucleotide sequence ID" value="NZ_SWCI01000002.1"/>
</dbReference>
<keyword evidence="9" id="KW-0012">Acyltransferase</keyword>
<keyword evidence="6 7" id="KW-0472">Membrane</keyword>
<name>A0A4U1BH15_9GAMM</name>
<dbReference type="InterPro" id="IPR002656">
    <property type="entry name" value="Acyl_transf_3_dom"/>
</dbReference>
<dbReference type="GO" id="GO:0016413">
    <property type="term" value="F:O-acetyltransferase activity"/>
    <property type="evidence" value="ECO:0007669"/>
    <property type="project" value="TreeGrafter"/>
</dbReference>
<comment type="caution">
    <text evidence="9">The sequence shown here is derived from an EMBL/GenBank/DDBJ whole genome shotgun (WGS) entry which is preliminary data.</text>
</comment>
<feature type="transmembrane region" description="Helical" evidence="7">
    <location>
        <begin position="181"/>
        <end position="199"/>
    </location>
</feature>
<keyword evidence="10" id="KW-1185">Reference proteome</keyword>
<dbReference type="EMBL" id="SWCI01000002">
    <property type="protein sequence ID" value="TKB50324.1"/>
    <property type="molecule type" value="Genomic_DNA"/>
</dbReference>
<feature type="transmembrane region" description="Helical" evidence="7">
    <location>
        <begin position="89"/>
        <end position="107"/>
    </location>
</feature>
<organism evidence="9 10">
    <name type="scientific">Ferrimonas sediminicola</name>
    <dbReference type="NCBI Taxonomy" id="2569538"/>
    <lineage>
        <taxon>Bacteria</taxon>
        <taxon>Pseudomonadati</taxon>
        <taxon>Pseudomonadota</taxon>
        <taxon>Gammaproteobacteria</taxon>
        <taxon>Alteromonadales</taxon>
        <taxon>Ferrimonadaceae</taxon>
        <taxon>Ferrimonas</taxon>
    </lineage>
</organism>
<reference evidence="9 10" key="1">
    <citation type="submission" date="2019-04" db="EMBL/GenBank/DDBJ databases">
        <authorList>
            <person name="Hwang J.C."/>
        </authorList>
    </citation>
    <scope>NUCLEOTIDE SEQUENCE [LARGE SCALE GENOMIC DNA]</scope>
    <source>
        <strain evidence="9 10">IMCC35001</strain>
    </source>
</reference>
<dbReference type="PANTHER" id="PTHR40074:SF2">
    <property type="entry name" value="O-ACETYLTRANSFERASE WECH"/>
    <property type="match status" value="1"/>
</dbReference>
<keyword evidence="9" id="KW-0808">Transferase</keyword>
<proteinExistence type="inferred from homology"/>
<feature type="transmembrane region" description="Helical" evidence="7">
    <location>
        <begin position="159"/>
        <end position="175"/>
    </location>
</feature>
<keyword evidence="3" id="KW-1003">Cell membrane</keyword>
<dbReference type="PANTHER" id="PTHR40074">
    <property type="entry name" value="O-ACETYLTRANSFERASE WECH"/>
    <property type="match status" value="1"/>
</dbReference>
<evidence type="ECO:0000256" key="7">
    <source>
        <dbReference type="SAM" id="Phobius"/>
    </source>
</evidence>
<sequence>MSQTRPSIFYLDFLRCIAAIAVVLIHVLGPWRHLWGLAPMDQWMAATGYNALSRWAVPVFMMITGALLLSDNRPFVFKDYISRRLLKVVVPFIGWTLIYSIASGWTQTGFSQELFTETLTGSPREPAWYHLWFFYDFIPLYFVIPLLGPILAKLDRERIKLIICAWMLLTLMHWLHVDTPLRQNLILYSGYLILGWFLFNRDNNNEVKWWVLAGCLALMINVTGSWWFSELKRGYSAYFMGYKSLNTVVIAAMLFVVAQKYADRIQGPLRRGISLVARYSLGIYLIHPLLLIPVRDLTKGVYGWFGSNWVGLPVITLATLLCALLLTMLLAKIPLVKRLVP</sequence>
<gene>
    <name evidence="9" type="ORF">FCL40_03965</name>
</gene>
<dbReference type="GO" id="GO:0005886">
    <property type="term" value="C:plasma membrane"/>
    <property type="evidence" value="ECO:0007669"/>
    <property type="project" value="UniProtKB-SubCell"/>
</dbReference>
<evidence type="ECO:0000313" key="9">
    <source>
        <dbReference type="EMBL" id="TKB50324.1"/>
    </source>
</evidence>
<evidence type="ECO:0000256" key="3">
    <source>
        <dbReference type="ARBA" id="ARBA00022475"/>
    </source>
</evidence>
<evidence type="ECO:0000256" key="2">
    <source>
        <dbReference type="ARBA" id="ARBA00007400"/>
    </source>
</evidence>
<evidence type="ECO:0000256" key="5">
    <source>
        <dbReference type="ARBA" id="ARBA00022989"/>
    </source>
</evidence>
<feature type="transmembrane region" description="Helical" evidence="7">
    <location>
        <begin position="235"/>
        <end position="257"/>
    </location>
</feature>
<feature type="transmembrane region" description="Helical" evidence="7">
    <location>
        <begin position="51"/>
        <end position="69"/>
    </location>
</feature>
<evidence type="ECO:0000313" key="10">
    <source>
        <dbReference type="Proteomes" id="UP000305674"/>
    </source>
</evidence>
<feature type="transmembrane region" description="Helical" evidence="7">
    <location>
        <begin position="310"/>
        <end position="331"/>
    </location>
</feature>
<feature type="domain" description="Acyltransferase 3" evidence="8">
    <location>
        <begin position="9"/>
        <end position="327"/>
    </location>
</feature>
<feature type="transmembrane region" description="Helical" evidence="7">
    <location>
        <begin position="127"/>
        <end position="147"/>
    </location>
</feature>
<feature type="transmembrane region" description="Helical" evidence="7">
    <location>
        <begin position="12"/>
        <end position="31"/>
    </location>
</feature>
<comment type="subcellular location">
    <subcellularLocation>
        <location evidence="1">Cell membrane</location>
        <topology evidence="1">Multi-pass membrane protein</topology>
    </subcellularLocation>
</comment>
<feature type="transmembrane region" description="Helical" evidence="7">
    <location>
        <begin position="211"/>
        <end position="229"/>
    </location>
</feature>
<dbReference type="AlphaFoldDB" id="A0A4U1BH15"/>